<comment type="caution">
    <text evidence="2">The sequence shown here is derived from an EMBL/GenBank/DDBJ whole genome shotgun (WGS) entry which is preliminary data.</text>
</comment>
<evidence type="ECO:0000313" key="2">
    <source>
        <dbReference type="EMBL" id="MFB9641484.1"/>
    </source>
</evidence>
<dbReference type="InterPro" id="IPR001387">
    <property type="entry name" value="Cro/C1-type_HTH"/>
</dbReference>
<dbReference type="CDD" id="cd00093">
    <property type="entry name" value="HTH_XRE"/>
    <property type="match status" value="1"/>
</dbReference>
<dbReference type="SUPFAM" id="SSF47413">
    <property type="entry name" value="lambda repressor-like DNA-binding domains"/>
    <property type="match status" value="1"/>
</dbReference>
<feature type="domain" description="HTH cro/C1-type" evidence="1">
    <location>
        <begin position="17"/>
        <end position="45"/>
    </location>
</feature>
<keyword evidence="3" id="KW-1185">Reference proteome</keyword>
<organism evidence="2 3">
    <name type="scientific">Agromyces lapidis</name>
    <dbReference type="NCBI Taxonomy" id="279574"/>
    <lineage>
        <taxon>Bacteria</taxon>
        <taxon>Bacillati</taxon>
        <taxon>Actinomycetota</taxon>
        <taxon>Actinomycetes</taxon>
        <taxon>Micrococcales</taxon>
        <taxon>Microbacteriaceae</taxon>
        <taxon>Agromyces</taxon>
    </lineage>
</organism>
<proteinExistence type="predicted"/>
<gene>
    <name evidence="2" type="ORF">ACFFQV_04170</name>
</gene>
<reference evidence="2 3" key="1">
    <citation type="submission" date="2024-09" db="EMBL/GenBank/DDBJ databases">
        <authorList>
            <person name="Sun Q."/>
            <person name="Mori K."/>
        </authorList>
    </citation>
    <scope>NUCLEOTIDE SEQUENCE [LARGE SCALE GENOMIC DNA]</scope>
    <source>
        <strain evidence="2 3">JCM 14321</strain>
    </source>
</reference>
<dbReference type="EMBL" id="JBHMBL010000001">
    <property type="protein sequence ID" value="MFB9641484.1"/>
    <property type="molecule type" value="Genomic_DNA"/>
</dbReference>
<name>A0ABV5SQW8_9MICO</name>
<sequence>MTALAMTLEDRAASIVLETRRAELGMSKAELARRTGISERTVKYYLASERAMTVGAYHAIRTVLQLTREEGARLVASQLATLEDSDQ</sequence>
<evidence type="ECO:0000313" key="3">
    <source>
        <dbReference type="Proteomes" id="UP001589667"/>
    </source>
</evidence>
<dbReference type="Pfam" id="PF13560">
    <property type="entry name" value="HTH_31"/>
    <property type="match status" value="1"/>
</dbReference>
<dbReference type="PROSITE" id="PS50943">
    <property type="entry name" value="HTH_CROC1"/>
    <property type="match status" value="1"/>
</dbReference>
<evidence type="ECO:0000259" key="1">
    <source>
        <dbReference type="PROSITE" id="PS50943"/>
    </source>
</evidence>
<accession>A0ABV5SQW8</accession>
<dbReference type="Gene3D" id="1.10.260.40">
    <property type="entry name" value="lambda repressor-like DNA-binding domains"/>
    <property type="match status" value="1"/>
</dbReference>
<dbReference type="InterPro" id="IPR010982">
    <property type="entry name" value="Lambda_DNA-bd_dom_sf"/>
</dbReference>
<dbReference type="Proteomes" id="UP001589667">
    <property type="component" value="Unassembled WGS sequence"/>
</dbReference>
<dbReference type="RefSeq" id="WP_157423080.1">
    <property type="nucleotide sequence ID" value="NZ_BAAANI010000006.1"/>
</dbReference>
<protein>
    <submittedName>
        <fullName evidence="2">Helix-turn-helix domain-containing protein</fullName>
    </submittedName>
</protein>